<dbReference type="SUPFAM" id="SSF52266">
    <property type="entry name" value="SGNH hydrolase"/>
    <property type="match status" value="1"/>
</dbReference>
<name>A0A6P6UT72_COFAR</name>
<dbReference type="InterPro" id="IPR036514">
    <property type="entry name" value="SGNH_hydro_sf"/>
</dbReference>
<dbReference type="PANTHER" id="PTHR31988">
    <property type="entry name" value="ESTERASE, PUTATIVE (DUF303)-RELATED"/>
    <property type="match status" value="1"/>
</dbReference>
<dbReference type="GeneID" id="113714247"/>
<dbReference type="InterPro" id="IPR052940">
    <property type="entry name" value="Carb_Esterase_6"/>
</dbReference>
<keyword evidence="3" id="KW-1185">Reference proteome</keyword>
<evidence type="ECO:0000313" key="4">
    <source>
        <dbReference type="RefSeq" id="XP_027093834.1"/>
    </source>
</evidence>
<dbReference type="Proteomes" id="UP001652660">
    <property type="component" value="Chromosome 10c"/>
</dbReference>
<dbReference type="AlphaFoldDB" id="A0A6P6UT72"/>
<evidence type="ECO:0000313" key="3">
    <source>
        <dbReference type="Proteomes" id="UP001652660"/>
    </source>
</evidence>
<accession>A0A6P6UT72</accession>
<proteinExistence type="predicted"/>
<reference evidence="3" key="1">
    <citation type="journal article" date="2025" name="Foods">
        <title>Unveiling the Microbial Signatures of Arabica Coffee Cherries: Insights into Ripeness Specific Diversity, Functional Traits, and Implications for Quality and Safety.</title>
        <authorList>
            <consortium name="RefSeq"/>
            <person name="Tenea G.N."/>
            <person name="Cifuentes V."/>
            <person name="Reyes P."/>
            <person name="Cevallos-Vallejos M."/>
        </authorList>
    </citation>
    <scope>NUCLEOTIDE SEQUENCE [LARGE SCALE GENOMIC DNA]</scope>
</reference>
<dbReference type="Gene3D" id="3.40.50.1110">
    <property type="entry name" value="SGNH hydrolase"/>
    <property type="match status" value="1"/>
</dbReference>
<sequence>MSTKILENSTTLQSGSQRKHIFTLAGQSYMAGRGGVNNKTWDGFVPHECHPNPSILRFNSGLTWEEAREPIHFDIDSNKTCGIGPGMVFANKILRKNLAMATGEANNFIGLVPCAVGGTSLSEWSRGSKLYNAMITRARAAMEVDDDDDYGESVLEAVLWFQGERDTITREEAESYETRLERFIQDFRIDLQSSNLPFFQVLLTSAQGPYMDTVREAQAAIRLPNVIKIEAKGLPLEIDGLHLSSLAQVHLGEMLADAFLKWRTSQRPSNL</sequence>
<organism evidence="3 4">
    <name type="scientific">Coffea arabica</name>
    <name type="common">Arabian coffee</name>
    <dbReference type="NCBI Taxonomy" id="13443"/>
    <lineage>
        <taxon>Eukaryota</taxon>
        <taxon>Viridiplantae</taxon>
        <taxon>Streptophyta</taxon>
        <taxon>Embryophyta</taxon>
        <taxon>Tracheophyta</taxon>
        <taxon>Spermatophyta</taxon>
        <taxon>Magnoliopsida</taxon>
        <taxon>eudicotyledons</taxon>
        <taxon>Gunneridae</taxon>
        <taxon>Pentapetalae</taxon>
        <taxon>asterids</taxon>
        <taxon>lamiids</taxon>
        <taxon>Gentianales</taxon>
        <taxon>Rubiaceae</taxon>
        <taxon>Ixoroideae</taxon>
        <taxon>Gardenieae complex</taxon>
        <taxon>Bertiereae - Coffeeae clade</taxon>
        <taxon>Coffeeae</taxon>
        <taxon>Coffea</taxon>
    </lineage>
</organism>
<dbReference type="InterPro" id="IPR005181">
    <property type="entry name" value="SASA"/>
</dbReference>
<dbReference type="RefSeq" id="XP_027093834.1">
    <property type="nucleotide sequence ID" value="XM_027238033.1"/>
</dbReference>
<gene>
    <name evidence="4" type="primary">LOC113714247</name>
</gene>
<feature type="domain" description="Sialate O-acetylesterase" evidence="2">
    <location>
        <begin position="19"/>
        <end position="261"/>
    </location>
</feature>
<reference evidence="4" key="2">
    <citation type="submission" date="2025-08" db="UniProtKB">
        <authorList>
            <consortium name="RefSeq"/>
        </authorList>
    </citation>
    <scope>IDENTIFICATION</scope>
    <source>
        <tissue evidence="4">Leaves</tissue>
    </source>
</reference>
<dbReference type="Pfam" id="PF03629">
    <property type="entry name" value="SASA"/>
    <property type="match status" value="1"/>
</dbReference>
<dbReference type="OrthoDB" id="42638at2759"/>
<evidence type="ECO:0000256" key="1">
    <source>
        <dbReference type="ARBA" id="ARBA00022801"/>
    </source>
</evidence>
<dbReference type="GO" id="GO:0016787">
    <property type="term" value="F:hydrolase activity"/>
    <property type="evidence" value="ECO:0007669"/>
    <property type="project" value="UniProtKB-KW"/>
</dbReference>
<evidence type="ECO:0000259" key="2">
    <source>
        <dbReference type="Pfam" id="PF03629"/>
    </source>
</evidence>
<dbReference type="PANTHER" id="PTHR31988:SF15">
    <property type="entry name" value="ESTERASE, PUTATIVE (DUF303)-RELATED"/>
    <property type="match status" value="1"/>
</dbReference>
<keyword evidence="1" id="KW-0378">Hydrolase</keyword>
<protein>
    <submittedName>
        <fullName evidence="4">Probable carbohydrate esterase At4g34215</fullName>
    </submittedName>
</protein>